<feature type="domain" description="F-BAR" evidence="12">
    <location>
        <begin position="1"/>
        <end position="247"/>
    </location>
</feature>
<evidence type="ECO:0000256" key="1">
    <source>
        <dbReference type="ARBA" id="ARBA00004283"/>
    </source>
</evidence>
<reference evidence="13" key="2">
    <citation type="submission" date="2025-09" db="UniProtKB">
        <authorList>
            <consortium name="Ensembl"/>
        </authorList>
    </citation>
    <scope>IDENTIFICATION</scope>
</reference>
<evidence type="ECO:0000256" key="7">
    <source>
        <dbReference type="ARBA" id="ARBA00023176"/>
    </source>
</evidence>
<sequence>SEAYGFHFGEKNHGFEVLYHSVKQGPISTKELADFIRERATIEETYSKAMAKLSKLASNGTPMGTFAPLWEVFRVSSDKLALCHLELTRKLQDLIKDVLRYGEEQLKTHKKCKEEVGGTLDAVQLLAGVTQLLPKSRENYLSRCVDLERLRRENTSQKEVDKAETKARKAAGSLQRAVEKYNSARADFEQKMLDSALRFQAMEETHLRHMKALLGSYAHSVEDTHVQIGQVHEEFKQNIENVSVDMLLRKFAESKGTGREKPGLSCAPLSSAMKRLRAAKAFRLPGLSRREREPRAAADFLEPDSGMCPEVDEEGFTVRPDATQNNILLPSRFSSSDSDFDDEEPRKFYVHIKPAPTRAPACSSEAAAAQLRATAGSLILPPGPGVRCGRGGGGGPGCATRPVTQLGSHRGLGLHHGPPGWCGGADHPSSPLGSSSLGFTSSPSPFSSSSPENVEDSGLDSPSHAATGPSPDSWIPHPGTPQSPPSCRAQVPPPPDSPQPLAPSPGPWGLEAGGDWTWYVGPRCPHLSAVVGRSPQSALAVADPSLPTTAGVSRGPSPVVLGSQDALPVATAFTEYVHAYFRGHSPSCVARVTGELTMTFPAGIVRVFSGTPPPPVLSFRLVHTAGIEHFQPSADLLFSDPSQSDPETKDFWLNMAALTEALQRQAEQNPAASYYNVVLLRYQFSRPGPQALPLQLRAHWQCGAALTQVAVEYSYRAGATAVPTPLSNVHILLPVGEPVTNVRLQPAATWSLEEKRFTWKLPDVSEAGGSGRLSASWEPLSGPSTPSPVAAQFMSEGVTLSGVDVELVGGGYRMSLVKRRFATEFLLFLVSFFCGGGAFCASVSPSTAHSRRI</sequence>
<keyword evidence="7" id="KW-0168">Coated pit</keyword>
<dbReference type="Gene3D" id="2.60.40.1170">
    <property type="entry name" value="Mu homology domain, subdomain B"/>
    <property type="match status" value="2"/>
</dbReference>
<dbReference type="GeneTree" id="ENSGT00940000160489"/>
<keyword evidence="10" id="KW-1133">Transmembrane helix</keyword>
<keyword evidence="3" id="KW-0597">Phosphoprotein</keyword>
<proteinExistence type="inferred from homology"/>
<protein>
    <submittedName>
        <fullName evidence="13">FCH and mu domain containing endocytic adaptor 1</fullName>
    </submittedName>
</protein>
<feature type="transmembrane region" description="Helical" evidence="10">
    <location>
        <begin position="825"/>
        <end position="844"/>
    </location>
</feature>
<dbReference type="GO" id="GO:0030136">
    <property type="term" value="C:clathrin-coated vesicle"/>
    <property type="evidence" value="ECO:0007669"/>
    <property type="project" value="TreeGrafter"/>
</dbReference>
<evidence type="ECO:0000313" key="14">
    <source>
        <dbReference type="Proteomes" id="UP000694398"/>
    </source>
</evidence>
<evidence type="ECO:0000256" key="10">
    <source>
        <dbReference type="SAM" id="Phobius"/>
    </source>
</evidence>
<dbReference type="PANTHER" id="PTHR23065">
    <property type="entry name" value="PROLINE-SERINE-THREONINE PHOSPHATASE INTERACTING PROTEIN 1"/>
    <property type="match status" value="1"/>
</dbReference>
<evidence type="ECO:0000256" key="2">
    <source>
        <dbReference type="ARBA" id="ARBA00011064"/>
    </source>
</evidence>
<keyword evidence="14" id="KW-1185">Reference proteome</keyword>
<dbReference type="GO" id="GO:0048268">
    <property type="term" value="P:clathrin coat assembly"/>
    <property type="evidence" value="ECO:0007669"/>
    <property type="project" value="Ensembl"/>
</dbReference>
<feature type="compositionally biased region" description="Low complexity" evidence="9">
    <location>
        <begin position="406"/>
        <end position="419"/>
    </location>
</feature>
<dbReference type="Ensembl" id="ENSCLAT00000012818.1">
    <property type="protein sequence ID" value="ENSCLAP00000012670.1"/>
    <property type="gene ID" value="ENSCLAG00000008754.1"/>
</dbReference>
<dbReference type="InterPro" id="IPR001060">
    <property type="entry name" value="FCH_dom"/>
</dbReference>
<dbReference type="Proteomes" id="UP000694398">
    <property type="component" value="Unassembled WGS sequence"/>
</dbReference>
<evidence type="ECO:0000259" key="11">
    <source>
        <dbReference type="PROSITE" id="PS51072"/>
    </source>
</evidence>
<comment type="subcellular location">
    <subcellularLocation>
        <location evidence="1">Membrane</location>
        <location evidence="1">Clathrin-coated pit</location>
        <topology evidence="1">Peripheral membrane protein</topology>
        <orientation evidence="1">Cytoplasmic side</orientation>
    </subcellularLocation>
</comment>
<keyword evidence="5 8" id="KW-0175">Coiled coil</keyword>
<dbReference type="InterPro" id="IPR027267">
    <property type="entry name" value="AH/BAR_dom_sf"/>
</dbReference>
<gene>
    <name evidence="13" type="primary">FCHO1</name>
</gene>
<feature type="compositionally biased region" description="Pro residues" evidence="9">
    <location>
        <begin position="491"/>
        <end position="506"/>
    </location>
</feature>
<dbReference type="InterPro" id="IPR042735">
    <property type="entry name" value="FCHO1_F-BAR"/>
</dbReference>
<feature type="domain" description="MHD" evidence="11">
    <location>
        <begin position="566"/>
        <end position="835"/>
    </location>
</feature>
<accession>A0A8C2VAF5</accession>
<dbReference type="GO" id="GO:0005905">
    <property type="term" value="C:clathrin-coated pit"/>
    <property type="evidence" value="ECO:0007669"/>
    <property type="project" value="UniProtKB-SubCell"/>
</dbReference>
<dbReference type="OMA" id="TDSAVMD"/>
<dbReference type="AlphaFoldDB" id="A0A8C2VAF5"/>
<evidence type="ECO:0000256" key="5">
    <source>
        <dbReference type="ARBA" id="ARBA00023054"/>
    </source>
</evidence>
<evidence type="ECO:0000256" key="9">
    <source>
        <dbReference type="SAM" id="MobiDB-lite"/>
    </source>
</evidence>
<dbReference type="SUPFAM" id="SSF103657">
    <property type="entry name" value="BAR/IMD domain-like"/>
    <property type="match status" value="1"/>
</dbReference>
<feature type="compositionally biased region" description="Gly residues" evidence="9">
    <location>
        <begin position="386"/>
        <end position="397"/>
    </location>
</feature>
<dbReference type="PROSITE" id="PS51741">
    <property type="entry name" value="F_BAR"/>
    <property type="match status" value="1"/>
</dbReference>
<reference evidence="13" key="1">
    <citation type="submission" date="2025-08" db="UniProtKB">
        <authorList>
            <consortium name="Ensembl"/>
        </authorList>
    </citation>
    <scope>IDENTIFICATION</scope>
</reference>
<dbReference type="FunFam" id="1.20.1270.60:FF:000016">
    <property type="entry name" value="FCH domain only protein 2"/>
    <property type="match status" value="1"/>
</dbReference>
<dbReference type="PROSITE" id="PS51072">
    <property type="entry name" value="MHD"/>
    <property type="match status" value="1"/>
</dbReference>
<dbReference type="Pfam" id="PF10291">
    <property type="entry name" value="muHD"/>
    <property type="match status" value="1"/>
</dbReference>
<dbReference type="GO" id="GO:0005829">
    <property type="term" value="C:cytosol"/>
    <property type="evidence" value="ECO:0007669"/>
    <property type="project" value="Ensembl"/>
</dbReference>
<dbReference type="GO" id="GO:0050870">
    <property type="term" value="P:positive regulation of T cell activation"/>
    <property type="evidence" value="ECO:0007669"/>
    <property type="project" value="Ensembl"/>
</dbReference>
<dbReference type="InterPro" id="IPR054713">
    <property type="entry name" value="GMIP/FCHO2-like_FCH"/>
</dbReference>
<comment type="similarity">
    <text evidence="2">Belongs to the FCHO family.</text>
</comment>
<dbReference type="GO" id="GO:0005654">
    <property type="term" value="C:nucleoplasm"/>
    <property type="evidence" value="ECO:0007669"/>
    <property type="project" value="Ensembl"/>
</dbReference>
<keyword evidence="10" id="KW-0812">Transmembrane</keyword>
<evidence type="ECO:0000256" key="3">
    <source>
        <dbReference type="ARBA" id="ARBA00022553"/>
    </source>
</evidence>
<dbReference type="PANTHER" id="PTHR23065:SF6">
    <property type="entry name" value="F-BAR DOMAIN ONLY PROTEIN 1"/>
    <property type="match status" value="1"/>
</dbReference>
<dbReference type="InterPro" id="IPR028565">
    <property type="entry name" value="MHD"/>
</dbReference>
<dbReference type="InterPro" id="IPR018808">
    <property type="entry name" value="Muniscin_C"/>
</dbReference>
<feature type="region of interest" description="Disordered" evidence="9">
    <location>
        <begin position="377"/>
        <end position="508"/>
    </location>
</feature>
<evidence type="ECO:0000256" key="6">
    <source>
        <dbReference type="ARBA" id="ARBA00023136"/>
    </source>
</evidence>
<dbReference type="GO" id="GO:0005886">
    <property type="term" value="C:plasma membrane"/>
    <property type="evidence" value="ECO:0007669"/>
    <property type="project" value="Ensembl"/>
</dbReference>
<name>A0A8C2VAF5_CHILA</name>
<organism evidence="13 14">
    <name type="scientific">Chinchilla lanigera</name>
    <name type="common">Long-tailed chinchilla</name>
    <name type="synonym">Chinchilla villidera</name>
    <dbReference type="NCBI Taxonomy" id="34839"/>
    <lineage>
        <taxon>Eukaryota</taxon>
        <taxon>Metazoa</taxon>
        <taxon>Chordata</taxon>
        <taxon>Craniata</taxon>
        <taxon>Vertebrata</taxon>
        <taxon>Euteleostomi</taxon>
        <taxon>Mammalia</taxon>
        <taxon>Eutheria</taxon>
        <taxon>Euarchontoglires</taxon>
        <taxon>Glires</taxon>
        <taxon>Rodentia</taxon>
        <taxon>Hystricomorpha</taxon>
        <taxon>Chinchillidae</taxon>
        <taxon>Chinchilla</taxon>
    </lineage>
</organism>
<evidence type="ECO:0000259" key="12">
    <source>
        <dbReference type="PROSITE" id="PS51741"/>
    </source>
</evidence>
<dbReference type="Gene3D" id="1.20.1270.60">
    <property type="entry name" value="Arfaptin homology (AH) domain/BAR domain"/>
    <property type="match status" value="1"/>
</dbReference>
<evidence type="ECO:0000256" key="8">
    <source>
        <dbReference type="PROSITE-ProRule" id="PRU01077"/>
    </source>
</evidence>
<dbReference type="SMART" id="SM00055">
    <property type="entry name" value="FCH"/>
    <property type="match status" value="1"/>
</dbReference>
<dbReference type="GO" id="GO:0050852">
    <property type="term" value="P:T cell receptor signaling pathway"/>
    <property type="evidence" value="ECO:0007669"/>
    <property type="project" value="Ensembl"/>
</dbReference>
<evidence type="ECO:0000256" key="4">
    <source>
        <dbReference type="ARBA" id="ARBA00022583"/>
    </source>
</evidence>
<dbReference type="GO" id="GO:0072583">
    <property type="term" value="P:clathrin-dependent endocytosis"/>
    <property type="evidence" value="ECO:0007669"/>
    <property type="project" value="Ensembl"/>
</dbReference>
<feature type="compositionally biased region" description="Low complexity" evidence="9">
    <location>
        <begin position="428"/>
        <end position="451"/>
    </location>
</feature>
<keyword evidence="4" id="KW-0254">Endocytosis</keyword>
<evidence type="ECO:0000313" key="13">
    <source>
        <dbReference type="Ensembl" id="ENSCLAP00000012670.1"/>
    </source>
</evidence>
<keyword evidence="6 10" id="KW-0472">Membrane</keyword>
<dbReference type="Pfam" id="PF22699">
    <property type="entry name" value="GMIP-like_FCH"/>
    <property type="match status" value="1"/>
</dbReference>
<dbReference type="CDD" id="cd07674">
    <property type="entry name" value="F-BAR_FCHO1"/>
    <property type="match status" value="1"/>
</dbReference>
<dbReference type="GO" id="GO:0035612">
    <property type="term" value="F:AP-2 adaptor complex binding"/>
    <property type="evidence" value="ECO:0007669"/>
    <property type="project" value="Ensembl"/>
</dbReference>
<dbReference type="InterPro" id="IPR031160">
    <property type="entry name" value="F_BAR_dom"/>
</dbReference>